<organism evidence="3 4">
    <name type="scientific">Heliocybe sulcata</name>
    <dbReference type="NCBI Taxonomy" id="5364"/>
    <lineage>
        <taxon>Eukaryota</taxon>
        <taxon>Fungi</taxon>
        <taxon>Dikarya</taxon>
        <taxon>Basidiomycota</taxon>
        <taxon>Agaricomycotina</taxon>
        <taxon>Agaricomycetes</taxon>
        <taxon>Gloeophyllales</taxon>
        <taxon>Gloeophyllaceae</taxon>
        <taxon>Heliocybe</taxon>
    </lineage>
</organism>
<reference evidence="3 4" key="1">
    <citation type="journal article" date="2019" name="Nat. Ecol. Evol.">
        <title>Megaphylogeny resolves global patterns of mushroom evolution.</title>
        <authorList>
            <person name="Varga T."/>
            <person name="Krizsan K."/>
            <person name="Foldi C."/>
            <person name="Dima B."/>
            <person name="Sanchez-Garcia M."/>
            <person name="Sanchez-Ramirez S."/>
            <person name="Szollosi G.J."/>
            <person name="Szarkandi J.G."/>
            <person name="Papp V."/>
            <person name="Albert L."/>
            <person name="Andreopoulos W."/>
            <person name="Angelini C."/>
            <person name="Antonin V."/>
            <person name="Barry K.W."/>
            <person name="Bougher N.L."/>
            <person name="Buchanan P."/>
            <person name="Buyck B."/>
            <person name="Bense V."/>
            <person name="Catcheside P."/>
            <person name="Chovatia M."/>
            <person name="Cooper J."/>
            <person name="Damon W."/>
            <person name="Desjardin D."/>
            <person name="Finy P."/>
            <person name="Geml J."/>
            <person name="Haridas S."/>
            <person name="Hughes K."/>
            <person name="Justo A."/>
            <person name="Karasinski D."/>
            <person name="Kautmanova I."/>
            <person name="Kiss B."/>
            <person name="Kocsube S."/>
            <person name="Kotiranta H."/>
            <person name="LaButti K.M."/>
            <person name="Lechner B.E."/>
            <person name="Liimatainen K."/>
            <person name="Lipzen A."/>
            <person name="Lukacs Z."/>
            <person name="Mihaltcheva S."/>
            <person name="Morgado L.N."/>
            <person name="Niskanen T."/>
            <person name="Noordeloos M.E."/>
            <person name="Ohm R.A."/>
            <person name="Ortiz-Santana B."/>
            <person name="Ovrebo C."/>
            <person name="Racz N."/>
            <person name="Riley R."/>
            <person name="Savchenko A."/>
            <person name="Shiryaev A."/>
            <person name="Soop K."/>
            <person name="Spirin V."/>
            <person name="Szebenyi C."/>
            <person name="Tomsovsky M."/>
            <person name="Tulloss R.E."/>
            <person name="Uehling J."/>
            <person name="Grigoriev I.V."/>
            <person name="Vagvolgyi C."/>
            <person name="Papp T."/>
            <person name="Martin F.M."/>
            <person name="Miettinen O."/>
            <person name="Hibbett D.S."/>
            <person name="Nagy L.G."/>
        </authorList>
    </citation>
    <scope>NUCLEOTIDE SEQUENCE [LARGE SCALE GENOMIC DNA]</scope>
    <source>
        <strain evidence="3 4">OMC1185</strain>
    </source>
</reference>
<dbReference type="EMBL" id="ML213520">
    <property type="protein sequence ID" value="TFK48339.1"/>
    <property type="molecule type" value="Genomic_DNA"/>
</dbReference>
<dbReference type="OrthoDB" id="2953532at2759"/>
<gene>
    <name evidence="3" type="ORF">OE88DRAFT_1664862</name>
</gene>
<accession>A0A5C3MS82</accession>
<keyword evidence="4" id="KW-1185">Reference proteome</keyword>
<evidence type="ECO:0000256" key="2">
    <source>
        <dbReference type="SAM" id="SignalP"/>
    </source>
</evidence>
<evidence type="ECO:0000256" key="1">
    <source>
        <dbReference type="SAM" id="Phobius"/>
    </source>
</evidence>
<feature type="chain" id="PRO_5022908704" description="Extracellular membrane protein CFEM domain-containing protein" evidence="2">
    <location>
        <begin position="22"/>
        <end position="168"/>
    </location>
</feature>
<proteinExistence type="predicted"/>
<feature type="transmembrane region" description="Helical" evidence="1">
    <location>
        <begin position="141"/>
        <end position="165"/>
    </location>
</feature>
<keyword evidence="2" id="KW-0732">Signal</keyword>
<dbReference type="AlphaFoldDB" id="A0A5C3MS82"/>
<sequence>MRFSIFVPVALACALAGRVAALTITIGGTVGNVSATDFLQVPASMSACAATCKTATDAIAACTDDHCLCVAPTVTDILACEQCEFTQLIAQNIPMPDPRVGSSTALTAYGAACLASANVTVPATSLTLALPSNWDGPFGQALNAGGTAVTVIIGLGLGVGSIFLLSNM</sequence>
<feature type="signal peptide" evidence="2">
    <location>
        <begin position="1"/>
        <end position="21"/>
    </location>
</feature>
<name>A0A5C3MS82_9AGAM</name>
<evidence type="ECO:0008006" key="5">
    <source>
        <dbReference type="Google" id="ProtNLM"/>
    </source>
</evidence>
<protein>
    <recommendedName>
        <fullName evidence="5">Extracellular membrane protein CFEM domain-containing protein</fullName>
    </recommendedName>
</protein>
<keyword evidence="1" id="KW-1133">Transmembrane helix</keyword>
<keyword evidence="1" id="KW-0472">Membrane</keyword>
<evidence type="ECO:0000313" key="3">
    <source>
        <dbReference type="EMBL" id="TFK48339.1"/>
    </source>
</evidence>
<evidence type="ECO:0000313" key="4">
    <source>
        <dbReference type="Proteomes" id="UP000305948"/>
    </source>
</evidence>
<dbReference type="Proteomes" id="UP000305948">
    <property type="component" value="Unassembled WGS sequence"/>
</dbReference>
<keyword evidence="1" id="KW-0812">Transmembrane</keyword>